<dbReference type="Proteomes" id="UP000805649">
    <property type="component" value="Unassembled WGS sequence"/>
</dbReference>
<proteinExistence type="predicted"/>
<name>A0ACC3YVX2_COLTU</name>
<sequence length="250" mass="25151">MSRQNLAAPLLGAAALVGGGVYYTRKSTDTSGDPAQQTHGGKPRPTTDEVVANKKQQADAKRDLGLGGAGVGMNQTTGGTELGSGLKSGNTENPNRDAPKGPKDKFPSDAGEIGGGQGRGKTNARSIEWQGPSTGGSAGDSSAGSVGGGPSAQSSNKEDSKDKPSSSSYAGSQGNTGGGTDSNSVGSQGGISQRLQGFFRQGGDQEGEKPRQAPMDTKVASNLSDTPTKRGGSPFDKHRKDVTAVSPTES</sequence>
<comment type="caution">
    <text evidence="1">The sequence shown here is derived from an EMBL/GenBank/DDBJ whole genome shotgun (WGS) entry which is preliminary data.</text>
</comment>
<evidence type="ECO:0000313" key="1">
    <source>
        <dbReference type="EMBL" id="KAL0936095.1"/>
    </source>
</evidence>
<keyword evidence="2" id="KW-1185">Reference proteome</keyword>
<reference evidence="1 2" key="1">
    <citation type="journal article" date="2020" name="Phytopathology">
        <title>Genome Sequence Resources of Colletotrichum truncatum, C. plurivorum, C. musicola, and C. sojae: Four Species Pathogenic to Soybean (Glycine max).</title>
        <authorList>
            <person name="Rogerio F."/>
            <person name="Boufleur T.R."/>
            <person name="Ciampi-Guillardi M."/>
            <person name="Sukno S.A."/>
            <person name="Thon M.R."/>
            <person name="Massola Junior N.S."/>
            <person name="Baroncelli R."/>
        </authorList>
    </citation>
    <scope>NUCLEOTIDE SEQUENCE [LARGE SCALE GENOMIC DNA]</scope>
    <source>
        <strain evidence="1 2">CMES1059</strain>
    </source>
</reference>
<accession>A0ACC3YVX2</accession>
<dbReference type="EMBL" id="VUJX02000005">
    <property type="protein sequence ID" value="KAL0936095.1"/>
    <property type="molecule type" value="Genomic_DNA"/>
</dbReference>
<protein>
    <submittedName>
        <fullName evidence="1">Uncharacterized protein</fullName>
    </submittedName>
</protein>
<evidence type="ECO:0000313" key="2">
    <source>
        <dbReference type="Proteomes" id="UP000805649"/>
    </source>
</evidence>
<gene>
    <name evidence="1" type="ORF">CTRU02_208310</name>
</gene>
<organism evidence="1 2">
    <name type="scientific">Colletotrichum truncatum</name>
    <name type="common">Anthracnose fungus</name>
    <name type="synonym">Colletotrichum capsici</name>
    <dbReference type="NCBI Taxonomy" id="5467"/>
    <lineage>
        <taxon>Eukaryota</taxon>
        <taxon>Fungi</taxon>
        <taxon>Dikarya</taxon>
        <taxon>Ascomycota</taxon>
        <taxon>Pezizomycotina</taxon>
        <taxon>Sordariomycetes</taxon>
        <taxon>Hypocreomycetidae</taxon>
        <taxon>Glomerellales</taxon>
        <taxon>Glomerellaceae</taxon>
        <taxon>Colletotrichum</taxon>
        <taxon>Colletotrichum truncatum species complex</taxon>
    </lineage>
</organism>